<sequence length="100" mass="10732">MSQKQCCDNISAPGLAADAQATGALCRWMMSVASSGLPALVDLIRSDCLPRRPSCYCLPLSFPRSRHSTPTLSNSHSSRWQSVSQRERSGDSGGSSPHPK</sequence>
<evidence type="ECO:0000313" key="3">
    <source>
        <dbReference type="Proteomes" id="UP000270296"/>
    </source>
</evidence>
<name>A0A183IEB6_9BILA</name>
<gene>
    <name evidence="2" type="ORF">SBAD_LOCUS1960</name>
</gene>
<keyword evidence="3" id="KW-1185">Reference proteome</keyword>
<reference evidence="2 3" key="2">
    <citation type="submission" date="2018-11" db="EMBL/GenBank/DDBJ databases">
        <authorList>
            <consortium name="Pathogen Informatics"/>
        </authorList>
    </citation>
    <scope>NUCLEOTIDE SEQUENCE [LARGE SCALE GENOMIC DNA]</scope>
</reference>
<evidence type="ECO:0000313" key="4">
    <source>
        <dbReference type="WBParaSite" id="SBAD_0000205601-mRNA-1"/>
    </source>
</evidence>
<dbReference type="WBParaSite" id="SBAD_0000205601-mRNA-1">
    <property type="protein sequence ID" value="SBAD_0000205601-mRNA-1"/>
    <property type="gene ID" value="SBAD_0000205601"/>
</dbReference>
<organism evidence="4">
    <name type="scientific">Soboliphyme baturini</name>
    <dbReference type="NCBI Taxonomy" id="241478"/>
    <lineage>
        <taxon>Eukaryota</taxon>
        <taxon>Metazoa</taxon>
        <taxon>Ecdysozoa</taxon>
        <taxon>Nematoda</taxon>
        <taxon>Enoplea</taxon>
        <taxon>Dorylaimia</taxon>
        <taxon>Dioctophymatida</taxon>
        <taxon>Dioctophymatoidea</taxon>
        <taxon>Soboliphymatidae</taxon>
        <taxon>Soboliphyme</taxon>
    </lineage>
</organism>
<dbReference type="AlphaFoldDB" id="A0A183IEB6"/>
<proteinExistence type="predicted"/>
<evidence type="ECO:0000313" key="2">
    <source>
        <dbReference type="EMBL" id="VDO96030.1"/>
    </source>
</evidence>
<protein>
    <submittedName>
        <fullName evidence="2 4">Uncharacterized protein</fullName>
    </submittedName>
</protein>
<dbReference type="Proteomes" id="UP000270296">
    <property type="component" value="Unassembled WGS sequence"/>
</dbReference>
<reference evidence="4" key="1">
    <citation type="submission" date="2016-06" db="UniProtKB">
        <authorList>
            <consortium name="WormBaseParasite"/>
        </authorList>
    </citation>
    <scope>IDENTIFICATION</scope>
</reference>
<dbReference type="EMBL" id="UZAM01007023">
    <property type="protein sequence ID" value="VDO96030.1"/>
    <property type="molecule type" value="Genomic_DNA"/>
</dbReference>
<accession>A0A183IEB6</accession>
<feature type="compositionally biased region" description="Polar residues" evidence="1">
    <location>
        <begin position="68"/>
        <end position="84"/>
    </location>
</feature>
<evidence type="ECO:0000256" key="1">
    <source>
        <dbReference type="SAM" id="MobiDB-lite"/>
    </source>
</evidence>
<feature type="region of interest" description="Disordered" evidence="1">
    <location>
        <begin position="62"/>
        <end position="100"/>
    </location>
</feature>